<dbReference type="EMBL" id="BMOI01000003">
    <property type="protein sequence ID" value="GGK94046.1"/>
    <property type="molecule type" value="Genomic_DNA"/>
</dbReference>
<evidence type="ECO:0000256" key="2">
    <source>
        <dbReference type="SAM" id="Phobius"/>
    </source>
</evidence>
<keyword evidence="6" id="KW-1185">Reference proteome</keyword>
<reference evidence="3" key="1">
    <citation type="journal article" date="2014" name="Int. J. Syst. Evol. Microbiol.">
        <title>Complete genome sequence of Corynebacterium casei LMG S-19264T (=DSM 44701T), isolated from a smear-ripened cheese.</title>
        <authorList>
            <consortium name="US DOE Joint Genome Institute (JGI-PGF)"/>
            <person name="Walter F."/>
            <person name="Albersmeier A."/>
            <person name="Kalinowski J."/>
            <person name="Ruckert C."/>
        </authorList>
    </citation>
    <scope>NUCLEOTIDE SEQUENCE</scope>
    <source>
        <strain evidence="3">JCM 1480</strain>
    </source>
</reference>
<dbReference type="Proteomes" id="UP000746584">
    <property type="component" value="Unassembled WGS sequence"/>
</dbReference>
<keyword evidence="2" id="KW-0812">Transmembrane</keyword>
<proteinExistence type="predicted"/>
<feature type="compositionally biased region" description="Basic and acidic residues" evidence="1">
    <location>
        <begin position="76"/>
        <end position="85"/>
    </location>
</feature>
<feature type="transmembrane region" description="Helical" evidence="2">
    <location>
        <begin position="122"/>
        <end position="144"/>
    </location>
</feature>
<protein>
    <submittedName>
        <fullName evidence="3">Uncharacterized protein</fullName>
    </submittedName>
</protein>
<organism evidence="3 5">
    <name type="scientific">Curtobacterium luteum</name>
    <dbReference type="NCBI Taxonomy" id="33881"/>
    <lineage>
        <taxon>Bacteria</taxon>
        <taxon>Bacillati</taxon>
        <taxon>Actinomycetota</taxon>
        <taxon>Actinomycetes</taxon>
        <taxon>Micrococcales</taxon>
        <taxon>Microbacteriaceae</taxon>
        <taxon>Curtobacterium</taxon>
    </lineage>
</organism>
<dbReference type="AlphaFoldDB" id="A0A8H9KYA1"/>
<gene>
    <name evidence="3" type="ORF">GCM10009769_10110</name>
    <name evidence="4" type="ORF">JOE58_002353</name>
</gene>
<name>A0A8H9KYA1_9MICO</name>
<keyword evidence="2" id="KW-1133">Transmembrane helix</keyword>
<accession>A0A8H9KYA1</accession>
<feature type="compositionally biased region" description="Low complexity" evidence="1">
    <location>
        <begin position="56"/>
        <end position="75"/>
    </location>
</feature>
<feature type="transmembrane region" description="Helical" evidence="2">
    <location>
        <begin position="217"/>
        <end position="242"/>
    </location>
</feature>
<evidence type="ECO:0000256" key="1">
    <source>
        <dbReference type="SAM" id="MobiDB-lite"/>
    </source>
</evidence>
<evidence type="ECO:0000313" key="6">
    <source>
        <dbReference type="Proteomes" id="UP000746584"/>
    </source>
</evidence>
<dbReference type="RefSeq" id="WP_175328302.1">
    <property type="nucleotide sequence ID" value="NZ_BMOI01000003.1"/>
</dbReference>
<feature type="compositionally biased region" description="Basic and acidic residues" evidence="1">
    <location>
        <begin position="1"/>
        <end position="24"/>
    </location>
</feature>
<evidence type="ECO:0000313" key="5">
    <source>
        <dbReference type="Proteomes" id="UP000648535"/>
    </source>
</evidence>
<comment type="caution">
    <text evidence="3">The sequence shown here is derived from an EMBL/GenBank/DDBJ whole genome shotgun (WGS) entry which is preliminary data.</text>
</comment>
<dbReference type="Proteomes" id="UP000648535">
    <property type="component" value="Unassembled WGS sequence"/>
</dbReference>
<reference evidence="4 6" key="3">
    <citation type="submission" date="2021-01" db="EMBL/GenBank/DDBJ databases">
        <title>Sequencing the genomes of 1000 actinobacteria strains.</title>
        <authorList>
            <person name="Klenk H.-P."/>
        </authorList>
    </citation>
    <scope>NUCLEOTIDE SEQUENCE [LARGE SCALE GENOMIC DNA]</scope>
    <source>
        <strain evidence="4 6">DSM 20542</strain>
    </source>
</reference>
<feature type="transmembrane region" description="Helical" evidence="2">
    <location>
        <begin position="181"/>
        <end position="205"/>
    </location>
</feature>
<evidence type="ECO:0000313" key="4">
    <source>
        <dbReference type="EMBL" id="MBM7803102.1"/>
    </source>
</evidence>
<dbReference type="EMBL" id="JAFBCG010000001">
    <property type="protein sequence ID" value="MBM7803102.1"/>
    <property type="molecule type" value="Genomic_DNA"/>
</dbReference>
<sequence>MTNDDRSNEDRPTDGQPRYGERAEPASTPQYGEQYGDRDGAPRYGEQTPQDGDSAPQYGQQQYGQQQYGQPQYGQGEHDRRDDRAGAPVWNDGRHQQQYGAGPDHGAPAWQSPEPARKKKTVGVVAFIVALLALALAVIAGAVLGNAFGSDSGLRDTLLNGSGATQSGQQELERQMMDNPALLASGGGAGVAALIGTLLGIWAIIQGIIAIVTKRGRAFGVVALIIAVVSPIVLYIVLGVAFSTQL</sequence>
<feature type="region of interest" description="Disordered" evidence="1">
    <location>
        <begin position="1"/>
        <end position="115"/>
    </location>
</feature>
<reference evidence="3" key="2">
    <citation type="submission" date="2020-09" db="EMBL/GenBank/DDBJ databases">
        <authorList>
            <person name="Sun Q."/>
            <person name="Ohkuma M."/>
        </authorList>
    </citation>
    <scope>NUCLEOTIDE SEQUENCE</scope>
    <source>
        <strain evidence="3">JCM 1480</strain>
    </source>
</reference>
<evidence type="ECO:0000313" key="3">
    <source>
        <dbReference type="EMBL" id="GGK94046.1"/>
    </source>
</evidence>
<keyword evidence="2" id="KW-0472">Membrane</keyword>